<protein>
    <recommendedName>
        <fullName evidence="3">Calcineurin-like phosphoesterase domain-containing protein</fullName>
    </recommendedName>
</protein>
<sequence length="127" mass="13777">MGTLVWQPAAAQRFAAIGDYGYASPAERDVAQLVKSWKPEFIITLGDNNYDAGEARTIDANIGQYYHEFIGSYRGSYGPGAAENRFFRPSAITTWPRTARGPTSIISTCLATSGTTTLRAARCTSLC</sequence>
<gene>
    <name evidence="1" type="ORF">ACFQT0_12760</name>
</gene>
<organism evidence="1 2">
    <name type="scientific">Hymenobacter humi</name>
    <dbReference type="NCBI Taxonomy" id="1411620"/>
    <lineage>
        <taxon>Bacteria</taxon>
        <taxon>Pseudomonadati</taxon>
        <taxon>Bacteroidota</taxon>
        <taxon>Cytophagia</taxon>
        <taxon>Cytophagales</taxon>
        <taxon>Hymenobacteraceae</taxon>
        <taxon>Hymenobacter</taxon>
    </lineage>
</organism>
<dbReference type="SUPFAM" id="SSF56300">
    <property type="entry name" value="Metallo-dependent phosphatases"/>
    <property type="match status" value="1"/>
</dbReference>
<dbReference type="Proteomes" id="UP001596513">
    <property type="component" value="Unassembled WGS sequence"/>
</dbReference>
<name>A0ABW2U3W3_9BACT</name>
<evidence type="ECO:0000313" key="2">
    <source>
        <dbReference type="Proteomes" id="UP001596513"/>
    </source>
</evidence>
<dbReference type="EMBL" id="JBHTEK010000001">
    <property type="protein sequence ID" value="MFC7668158.1"/>
    <property type="molecule type" value="Genomic_DNA"/>
</dbReference>
<dbReference type="RefSeq" id="WP_380206165.1">
    <property type="nucleotide sequence ID" value="NZ_JBHTEK010000001.1"/>
</dbReference>
<proteinExistence type="predicted"/>
<comment type="caution">
    <text evidence="1">The sequence shown here is derived from an EMBL/GenBank/DDBJ whole genome shotgun (WGS) entry which is preliminary data.</text>
</comment>
<dbReference type="Gene3D" id="3.60.21.10">
    <property type="match status" value="1"/>
</dbReference>
<keyword evidence="2" id="KW-1185">Reference proteome</keyword>
<accession>A0ABW2U3W3</accession>
<reference evidence="2" key="1">
    <citation type="journal article" date="2019" name="Int. J. Syst. Evol. Microbiol.">
        <title>The Global Catalogue of Microorganisms (GCM) 10K type strain sequencing project: providing services to taxonomists for standard genome sequencing and annotation.</title>
        <authorList>
            <consortium name="The Broad Institute Genomics Platform"/>
            <consortium name="The Broad Institute Genome Sequencing Center for Infectious Disease"/>
            <person name="Wu L."/>
            <person name="Ma J."/>
        </authorList>
    </citation>
    <scope>NUCLEOTIDE SEQUENCE [LARGE SCALE GENOMIC DNA]</scope>
    <source>
        <strain evidence="2">JCM 19635</strain>
    </source>
</reference>
<evidence type="ECO:0008006" key="3">
    <source>
        <dbReference type="Google" id="ProtNLM"/>
    </source>
</evidence>
<dbReference type="InterPro" id="IPR029052">
    <property type="entry name" value="Metallo-depent_PP-like"/>
</dbReference>
<evidence type="ECO:0000313" key="1">
    <source>
        <dbReference type="EMBL" id="MFC7668158.1"/>
    </source>
</evidence>